<dbReference type="EMBL" id="BKCJ011119516">
    <property type="protein sequence ID" value="GFC89182.1"/>
    <property type="molecule type" value="Genomic_DNA"/>
</dbReference>
<reference evidence="1" key="1">
    <citation type="journal article" date="2019" name="Sci. Rep.">
        <title>Draft genome of Tanacetum cinerariifolium, the natural source of mosquito coil.</title>
        <authorList>
            <person name="Yamashiro T."/>
            <person name="Shiraishi A."/>
            <person name="Satake H."/>
            <person name="Nakayama K."/>
        </authorList>
    </citation>
    <scope>NUCLEOTIDE SEQUENCE</scope>
</reference>
<sequence>DILAMTNKKVAELDEEVAAYKLETNERFDALEKKLDDGMGRLDASMAAMKEELKQLILGRVTQSETMPETTKSATKVGPYIPPIPRFNDGLRRDYDDIGFPLPK</sequence>
<comment type="caution">
    <text evidence="1">The sequence shown here is derived from an EMBL/GenBank/DDBJ whole genome shotgun (WGS) entry which is preliminary data.</text>
</comment>
<evidence type="ECO:0000313" key="1">
    <source>
        <dbReference type="EMBL" id="GFC89182.1"/>
    </source>
</evidence>
<feature type="non-terminal residue" evidence="1">
    <location>
        <position position="1"/>
    </location>
</feature>
<gene>
    <name evidence="1" type="ORF">Tci_861152</name>
</gene>
<organism evidence="1">
    <name type="scientific">Tanacetum cinerariifolium</name>
    <name type="common">Dalmatian daisy</name>
    <name type="synonym">Chrysanthemum cinerariifolium</name>
    <dbReference type="NCBI Taxonomy" id="118510"/>
    <lineage>
        <taxon>Eukaryota</taxon>
        <taxon>Viridiplantae</taxon>
        <taxon>Streptophyta</taxon>
        <taxon>Embryophyta</taxon>
        <taxon>Tracheophyta</taxon>
        <taxon>Spermatophyta</taxon>
        <taxon>Magnoliopsida</taxon>
        <taxon>eudicotyledons</taxon>
        <taxon>Gunneridae</taxon>
        <taxon>Pentapetalae</taxon>
        <taxon>asterids</taxon>
        <taxon>campanulids</taxon>
        <taxon>Asterales</taxon>
        <taxon>Asteraceae</taxon>
        <taxon>Asteroideae</taxon>
        <taxon>Anthemideae</taxon>
        <taxon>Anthemidinae</taxon>
        <taxon>Tanacetum</taxon>
    </lineage>
</organism>
<feature type="non-terminal residue" evidence="1">
    <location>
        <position position="104"/>
    </location>
</feature>
<protein>
    <submittedName>
        <fullName evidence="1">Ankyrin repeat-containing protein</fullName>
    </submittedName>
</protein>
<proteinExistence type="predicted"/>
<name>A0A699RX26_TANCI</name>
<dbReference type="AlphaFoldDB" id="A0A699RX26"/>
<accession>A0A699RX26</accession>